<reference evidence="3" key="1">
    <citation type="submission" date="2024-01" db="EMBL/GenBank/DDBJ databases">
        <title>The first autotrophic representatives of the genus Thermodesulfovibrio.</title>
        <authorList>
            <person name="Maltseva A.I."/>
            <person name="Elcheninov A.G."/>
            <person name="Kublanov I.V."/>
            <person name="Lebedinsky A.V."/>
            <person name="Frolov E.N."/>
        </authorList>
    </citation>
    <scope>NUCLEOTIDE SEQUENCE</scope>
    <source>
        <strain evidence="3">3462-1</strain>
    </source>
</reference>
<organism evidence="3">
    <name type="scientific">Thermodesulfovibrio obliviosus</name>
    <dbReference type="NCBI Taxonomy" id="3118332"/>
    <lineage>
        <taxon>Bacteria</taxon>
        <taxon>Pseudomonadati</taxon>
        <taxon>Nitrospirota</taxon>
        <taxon>Thermodesulfovibrionia</taxon>
        <taxon>Thermodesulfovibrionales</taxon>
        <taxon>Thermodesulfovibrionaceae</taxon>
        <taxon>Thermodesulfovibrio</taxon>
    </lineage>
</organism>
<dbReference type="Pfam" id="PF01075">
    <property type="entry name" value="Glyco_transf_9"/>
    <property type="match status" value="1"/>
</dbReference>
<dbReference type="PANTHER" id="PTHR30160">
    <property type="entry name" value="TETRAACYLDISACCHARIDE 4'-KINASE-RELATED"/>
    <property type="match status" value="1"/>
</dbReference>
<dbReference type="InterPro" id="IPR002201">
    <property type="entry name" value="Glyco_trans_9"/>
</dbReference>
<dbReference type="KEGG" id="tob:V4D31_02255"/>
<dbReference type="EC" id="2.4.-.-" evidence="3"/>
<name>A0AAU8H2G1_9BACT</name>
<evidence type="ECO:0000256" key="1">
    <source>
        <dbReference type="ARBA" id="ARBA00022676"/>
    </source>
</evidence>
<dbReference type="InterPro" id="IPR051199">
    <property type="entry name" value="LPS_LOS_Heptosyltrfase"/>
</dbReference>
<keyword evidence="1 3" id="KW-0328">Glycosyltransferase</keyword>
<sequence>MKALVYRMAGLGDSILVYPLLEILVKKGYEVTVWGNTEYFNLAKEAGFCKKTIFYEPKEKFDLNIIFSQNRDILHSNNSIYINPIPGEQLWIVDYYLKKLGFQNETFSKVLTLPFSEIKHDNFCIIHPGSGSKKKNPDLIFFYKLEKILKDYGFETLYLLGPAESELVKNFKNSVYAEHPVEIAKILLKADFYIGLDSGVSHLSSYLGVPSIVIFGPTDPEVWHPIGANLTVIRYESCKPCFPDVCKERKCLETEFLISELCKYIKKLEISKTQIMSMKN</sequence>
<accession>A0AAU8H2G1</accession>
<dbReference type="EMBL" id="CP144374">
    <property type="protein sequence ID" value="XCH48992.1"/>
    <property type="molecule type" value="Genomic_DNA"/>
</dbReference>
<dbReference type="CDD" id="cd03789">
    <property type="entry name" value="GT9_LPS_heptosyltransferase"/>
    <property type="match status" value="1"/>
</dbReference>
<keyword evidence="2 3" id="KW-0808">Transferase</keyword>
<dbReference type="AlphaFoldDB" id="A0AAU8H2G1"/>
<evidence type="ECO:0000313" key="3">
    <source>
        <dbReference type="EMBL" id="XCH48992.1"/>
    </source>
</evidence>
<dbReference type="Gene3D" id="3.40.50.2000">
    <property type="entry name" value="Glycogen Phosphorylase B"/>
    <property type="match status" value="1"/>
</dbReference>
<dbReference type="GO" id="GO:0008713">
    <property type="term" value="F:ADP-heptose-lipopolysaccharide heptosyltransferase activity"/>
    <property type="evidence" value="ECO:0007669"/>
    <property type="project" value="TreeGrafter"/>
</dbReference>
<proteinExistence type="predicted"/>
<protein>
    <submittedName>
        <fullName evidence="3">Glycosyltransferase family 9 protein</fullName>
        <ecNumber evidence="3">2.4.-.-</ecNumber>
    </submittedName>
</protein>
<gene>
    <name evidence="3" type="ORF">V4D31_02255</name>
</gene>
<dbReference type="GO" id="GO:0005829">
    <property type="term" value="C:cytosol"/>
    <property type="evidence" value="ECO:0007669"/>
    <property type="project" value="TreeGrafter"/>
</dbReference>
<dbReference type="SUPFAM" id="SSF53756">
    <property type="entry name" value="UDP-Glycosyltransferase/glycogen phosphorylase"/>
    <property type="match status" value="1"/>
</dbReference>
<dbReference type="RefSeq" id="WP_353686631.1">
    <property type="nucleotide sequence ID" value="NZ_CP144374.1"/>
</dbReference>
<evidence type="ECO:0000256" key="2">
    <source>
        <dbReference type="ARBA" id="ARBA00022679"/>
    </source>
</evidence>
<dbReference type="GO" id="GO:0009244">
    <property type="term" value="P:lipopolysaccharide core region biosynthetic process"/>
    <property type="evidence" value="ECO:0007669"/>
    <property type="project" value="TreeGrafter"/>
</dbReference>
<dbReference type="PANTHER" id="PTHR30160:SF23">
    <property type="match status" value="1"/>
</dbReference>